<dbReference type="InterPro" id="IPR032830">
    <property type="entry name" value="XPB/Ssl2_N"/>
</dbReference>
<sequence length="697" mass="78268">MQLDPKVQRIIDWRESIAVLPDNHFFEIIRMYLGEIKTPFNKQKLIEELGAFIRREETRHTLISLLSETDLRIISAVKYISNATQEKLYSFFAGTYSFAALYERLLNLEERLILYRKSDRNGKTVVLINPHLEDDLAPYTKQSVLLEPPEYAGLSYEAPASLSPELIAAFISFIHKNRDLCKADGTFKKRTEAEIERLFPGKTEMLYNLTKAFINLSLIREVSEGYEIDKNKFLAFARLDERLQYAYFCVASAGRFSRSSLVRQARLLLEVASSIPREGFSRSIILRLAYLISEDQSDGTGIPSLGTSSRFSAILNRAREAEADSAIVESDSDLSSILDRLIECASLFGILSKKGTDIHDESIYVSGTIFEPKEFEETPKVLSVDAGFNVTLMPGLSLENLIPLMDFMELVQFDTAAVFEINRKSVMRGFDAGLSANRIFSLLKKYSPYEIPQNLEISVDDWSKSYSSATIYKGYVLQVSAEKAAITENNPAIAPFIAAKLAMGIYLLSVESDEQAQAIIAKSGLDFIGKIKTPEKTYESIGFPEFAVPEKTDRFDTSEEPAPTSDAERAAHFEAMRAELEKLNLPQEKKEGLAQRIQHKIILSPVQLRADSVKYERIEAGGMDFSGKLHIVEGSISNNSMVELQFDDRVIVGIPLSITKTGTDATVLMEVMPDRDEKVLSIGQAKFVKRIRGSVLR</sequence>
<keyword evidence="3" id="KW-1185">Reference proteome</keyword>
<dbReference type="Pfam" id="PF13625">
    <property type="entry name" value="Helicase_C_3"/>
    <property type="match status" value="1"/>
</dbReference>
<comment type="caution">
    <text evidence="2">The sequence shown here is derived from an EMBL/GenBank/DDBJ whole genome shotgun (WGS) entry which is preliminary data.</text>
</comment>
<feature type="domain" description="Helicase XPB/Ssl2 N-terminal" evidence="1">
    <location>
        <begin position="404"/>
        <end position="483"/>
    </location>
</feature>
<organism evidence="2 3">
    <name type="scientific">Treponema ruminis</name>
    <dbReference type="NCBI Taxonomy" id="744515"/>
    <lineage>
        <taxon>Bacteria</taxon>
        <taxon>Pseudomonadati</taxon>
        <taxon>Spirochaetota</taxon>
        <taxon>Spirochaetia</taxon>
        <taxon>Spirochaetales</taxon>
        <taxon>Treponemataceae</taxon>
        <taxon>Treponema</taxon>
    </lineage>
</organism>
<dbReference type="RefSeq" id="WP_184656284.1">
    <property type="nucleotide sequence ID" value="NZ_JACHFQ010000001.1"/>
</dbReference>
<dbReference type="AlphaFoldDB" id="A0A7W8LKU1"/>
<dbReference type="EMBL" id="JACHFQ010000001">
    <property type="protein sequence ID" value="MBB5224675.1"/>
    <property type="molecule type" value="Genomic_DNA"/>
</dbReference>
<evidence type="ECO:0000313" key="2">
    <source>
        <dbReference type="EMBL" id="MBB5224675.1"/>
    </source>
</evidence>
<proteinExistence type="predicted"/>
<evidence type="ECO:0000313" key="3">
    <source>
        <dbReference type="Proteomes" id="UP000518887"/>
    </source>
</evidence>
<name>A0A7W8LKU1_9SPIR</name>
<gene>
    <name evidence="2" type="ORF">HNP76_000015</name>
</gene>
<reference evidence="2 3" key="1">
    <citation type="submission" date="2020-08" db="EMBL/GenBank/DDBJ databases">
        <title>Genomic Encyclopedia of Type Strains, Phase IV (KMG-IV): sequencing the most valuable type-strain genomes for metagenomic binning, comparative biology and taxonomic classification.</title>
        <authorList>
            <person name="Goeker M."/>
        </authorList>
    </citation>
    <scope>NUCLEOTIDE SEQUENCE [LARGE SCALE GENOMIC DNA]</scope>
    <source>
        <strain evidence="2 3">DSM 103462</strain>
    </source>
</reference>
<protein>
    <recommendedName>
        <fullName evidence="1">Helicase XPB/Ssl2 N-terminal domain-containing protein</fullName>
    </recommendedName>
</protein>
<dbReference type="Proteomes" id="UP000518887">
    <property type="component" value="Unassembled WGS sequence"/>
</dbReference>
<evidence type="ECO:0000259" key="1">
    <source>
        <dbReference type="Pfam" id="PF13625"/>
    </source>
</evidence>
<accession>A0A7W8LKU1</accession>